<evidence type="ECO:0000256" key="10">
    <source>
        <dbReference type="ARBA" id="ARBA00023170"/>
    </source>
</evidence>
<keyword evidence="10" id="KW-0675">Receptor</keyword>
<gene>
    <name evidence="16" type="ORF">RchiOBHm_Chr6g0273831</name>
</gene>
<evidence type="ECO:0000259" key="14">
    <source>
        <dbReference type="Pfam" id="PF08263"/>
    </source>
</evidence>
<keyword evidence="4" id="KW-0433">Leucine-rich repeat</keyword>
<dbReference type="Pfam" id="PF08263">
    <property type="entry name" value="LRRNT_2"/>
    <property type="match status" value="1"/>
</dbReference>
<dbReference type="PANTHER" id="PTHR48063">
    <property type="entry name" value="LRR RECEPTOR-LIKE KINASE"/>
    <property type="match status" value="1"/>
</dbReference>
<evidence type="ECO:0000256" key="3">
    <source>
        <dbReference type="ARBA" id="ARBA00022475"/>
    </source>
</evidence>
<evidence type="ECO:0000256" key="12">
    <source>
        <dbReference type="SAM" id="Phobius"/>
    </source>
</evidence>
<evidence type="ECO:0000256" key="7">
    <source>
        <dbReference type="ARBA" id="ARBA00022737"/>
    </source>
</evidence>
<dbReference type="InterPro" id="IPR046956">
    <property type="entry name" value="RLP23-like"/>
</dbReference>
<dbReference type="PRINTS" id="PR00019">
    <property type="entry name" value="LEURICHRPT"/>
</dbReference>
<evidence type="ECO:0000256" key="4">
    <source>
        <dbReference type="ARBA" id="ARBA00022614"/>
    </source>
</evidence>
<proteinExistence type="inferred from homology"/>
<evidence type="ECO:0000259" key="15">
    <source>
        <dbReference type="Pfam" id="PF23598"/>
    </source>
</evidence>
<sequence length="996" mass="110936">MDSSANFPNPVYHFNIALCFLLFLASSCLNTSKLCLGDGLPVVKCIDIERSALLIFKADLIDASGRLSSWEGQNCCQWKGISCNNRTGHVEKMDLRNTSPAPSIDVEDQEFEAYEESFLGGKINPSLLRLKYMSYLDLSSNDFQGLQIPKFFGQLKSLKYLNVSSAYSSSSLSSSFGGQIPPHLGNLSNLNYLDLSGNYLLEISSINLNWLSHLSSLKYLSLNEVDLSNAGATWLHVVNILPSMLELHLSRCNIESLPLSLHTMNLTSLLILDMSLNDFKFPFPKWVFNLTSLRELHLATNSFSGPLPNDFVNLKSLEELDLSLNGLHGRIPKFFENLCNLKTLILSENAFDQGLPEFLDGLSGCANNKLESLDLSSNKLVGELPASLGMLPHLQYLNLFHNHLNGSIPESLGRLSELVHLDLSENSLVGFLTEAHFIDLAKLKYIALGNISVPNSLPSIIFNVSYEWVPPFKLDTIAIRNCQVGPAFSLWLQSQTEPVYVTLSNTGISDSIPEEWFVKISSGQLQFLDLSFNEIRGKLPVQLIVPNLVGLDLRHNQFRGSLPLWLCKEASYLNLASNSFSGPVPSTFDQHFPKLRELHLYENYLNGTIPSSVCNMQKMLIFSLRSNNISGEFPQAWSTWGDIYIIDVGDNHLSGNIPSSMGIPSSLFLLSMKNNKLDGEIPMALGNSTNLRSIDLGGNRFTGNLPSWIGTNVSKVFILRLPSNSLSGHIPQQLCNLDQLHLLDLGHNHLSGTIPTCLNNMTALTDVKFNAYDLYHAYEQQIMVTRGREFQYNKTLKWVKSIDLSSNSLEGEIPEKICSLFALVILNLSMNHLSGNIPSKIGNLRSLEFLDLSGNHLSGRIPQSISSLTYLSHLNLSYNELSGRIPLGNQLQALDDSTNIYRGNPSLCGVPLLNKCPGDDRPPQPTFPRGKRHEDDEKLGFYISAVLGFVVGFWGVCGTLLIKKSWRYAYFRFFDRIQDKVAVAVALKIAHFQRKI</sequence>
<dbReference type="InterPro" id="IPR032675">
    <property type="entry name" value="LRR_dom_sf"/>
</dbReference>
<name>A0A2P6PRK2_ROSCH</name>
<keyword evidence="7" id="KW-0677">Repeat</keyword>
<evidence type="ECO:0000313" key="16">
    <source>
        <dbReference type="EMBL" id="PRQ24565.1"/>
    </source>
</evidence>
<evidence type="ECO:0000313" key="17">
    <source>
        <dbReference type="Proteomes" id="UP000238479"/>
    </source>
</evidence>
<dbReference type="FunFam" id="3.80.10.10:FF:000213">
    <property type="entry name" value="Tyrosine-sulfated glycopeptide receptor 1"/>
    <property type="match status" value="1"/>
</dbReference>
<dbReference type="Pfam" id="PF23598">
    <property type="entry name" value="LRR_14"/>
    <property type="match status" value="1"/>
</dbReference>
<reference evidence="16 17" key="1">
    <citation type="journal article" date="2018" name="Nat. Genet.">
        <title>The Rosa genome provides new insights in the design of modern roses.</title>
        <authorList>
            <person name="Bendahmane M."/>
        </authorList>
    </citation>
    <scope>NUCLEOTIDE SEQUENCE [LARGE SCALE GENOMIC DNA]</scope>
    <source>
        <strain evidence="17">cv. Old Blush</strain>
    </source>
</reference>
<dbReference type="PANTHER" id="PTHR48063:SF90">
    <property type="entry name" value="OS11G0565920 PROTEIN"/>
    <property type="match status" value="1"/>
</dbReference>
<dbReference type="InterPro" id="IPR001611">
    <property type="entry name" value="Leu-rich_rpt"/>
</dbReference>
<dbReference type="Gramene" id="PRQ24565">
    <property type="protein sequence ID" value="PRQ24565"/>
    <property type="gene ID" value="RchiOBHm_Chr6g0273831"/>
</dbReference>
<keyword evidence="11" id="KW-0325">Glycoprotein</keyword>
<comment type="caution">
    <text evidence="16">The sequence shown here is derived from an EMBL/GenBank/DDBJ whole genome shotgun (WGS) entry which is preliminary data.</text>
</comment>
<dbReference type="Proteomes" id="UP000238479">
    <property type="component" value="Chromosome 6"/>
</dbReference>
<feature type="domain" description="Leucine-rich repeat-containing N-terminal plant-type" evidence="14">
    <location>
        <begin position="49"/>
        <end position="84"/>
    </location>
</feature>
<keyword evidence="5 12" id="KW-0812">Transmembrane</keyword>
<feature type="domain" description="Disease resistance R13L4/SHOC-2-like LRR" evidence="15">
    <location>
        <begin position="181"/>
        <end position="445"/>
    </location>
</feature>
<keyword evidence="9 12" id="KW-0472">Membrane</keyword>
<dbReference type="OMA" id="IDWTHAV"/>
<evidence type="ECO:0000256" key="2">
    <source>
        <dbReference type="ARBA" id="ARBA00009592"/>
    </source>
</evidence>
<dbReference type="InterPro" id="IPR055414">
    <property type="entry name" value="LRR_R13L4/SHOC2-like"/>
</dbReference>
<dbReference type="EMBL" id="PDCK01000044">
    <property type="protein sequence ID" value="PRQ24565.1"/>
    <property type="molecule type" value="Genomic_DNA"/>
</dbReference>
<evidence type="ECO:0000256" key="6">
    <source>
        <dbReference type="ARBA" id="ARBA00022729"/>
    </source>
</evidence>
<evidence type="ECO:0000256" key="1">
    <source>
        <dbReference type="ARBA" id="ARBA00004251"/>
    </source>
</evidence>
<evidence type="ECO:0000256" key="13">
    <source>
        <dbReference type="SAM" id="SignalP"/>
    </source>
</evidence>
<keyword evidence="6 13" id="KW-0732">Signal</keyword>
<keyword evidence="3" id="KW-1003">Cell membrane</keyword>
<dbReference type="PROSITE" id="PS51450">
    <property type="entry name" value="LRR"/>
    <property type="match status" value="1"/>
</dbReference>
<dbReference type="FunFam" id="3.80.10.10:FF:000383">
    <property type="entry name" value="Leucine-rich repeat receptor protein kinase EMS1"/>
    <property type="match status" value="1"/>
</dbReference>
<dbReference type="EC" id="2.7.11.1" evidence="16"/>
<dbReference type="InterPro" id="IPR013210">
    <property type="entry name" value="LRR_N_plant-typ"/>
</dbReference>
<protein>
    <submittedName>
        <fullName evidence="16">Putative non-specific serine/threonine protein kinase</fullName>
        <ecNumber evidence="16">2.7.11.1</ecNumber>
    </submittedName>
</protein>
<accession>A0A2P6PRK2</accession>
<keyword evidence="8 12" id="KW-1133">Transmembrane helix</keyword>
<dbReference type="FunFam" id="3.80.10.10:FF:000649">
    <property type="entry name" value="Leucine Rich Repeat family protein"/>
    <property type="match status" value="1"/>
</dbReference>
<keyword evidence="17" id="KW-1185">Reference proteome</keyword>
<keyword evidence="16" id="KW-0418">Kinase</keyword>
<feature type="transmembrane region" description="Helical" evidence="12">
    <location>
        <begin position="939"/>
        <end position="962"/>
    </location>
</feature>
<dbReference type="SMART" id="SM00369">
    <property type="entry name" value="LRR_TYP"/>
    <property type="match status" value="10"/>
</dbReference>
<feature type="signal peptide" evidence="13">
    <location>
        <begin position="1"/>
        <end position="31"/>
    </location>
</feature>
<organism evidence="16 17">
    <name type="scientific">Rosa chinensis</name>
    <name type="common">China rose</name>
    <dbReference type="NCBI Taxonomy" id="74649"/>
    <lineage>
        <taxon>Eukaryota</taxon>
        <taxon>Viridiplantae</taxon>
        <taxon>Streptophyta</taxon>
        <taxon>Embryophyta</taxon>
        <taxon>Tracheophyta</taxon>
        <taxon>Spermatophyta</taxon>
        <taxon>Magnoliopsida</taxon>
        <taxon>eudicotyledons</taxon>
        <taxon>Gunneridae</taxon>
        <taxon>Pentapetalae</taxon>
        <taxon>rosids</taxon>
        <taxon>fabids</taxon>
        <taxon>Rosales</taxon>
        <taxon>Rosaceae</taxon>
        <taxon>Rosoideae</taxon>
        <taxon>Rosoideae incertae sedis</taxon>
        <taxon>Rosa</taxon>
    </lineage>
</organism>
<dbReference type="Gene3D" id="3.80.10.10">
    <property type="entry name" value="Ribonuclease Inhibitor"/>
    <property type="match status" value="4"/>
</dbReference>
<dbReference type="GO" id="GO:0004674">
    <property type="term" value="F:protein serine/threonine kinase activity"/>
    <property type="evidence" value="ECO:0007669"/>
    <property type="project" value="UniProtKB-KW"/>
</dbReference>
<feature type="chain" id="PRO_5015103886" evidence="13">
    <location>
        <begin position="32"/>
        <end position="996"/>
    </location>
</feature>
<dbReference type="FunFam" id="3.80.10.10:FF:000095">
    <property type="entry name" value="LRR receptor-like serine/threonine-protein kinase GSO1"/>
    <property type="match status" value="1"/>
</dbReference>
<dbReference type="SUPFAM" id="SSF52058">
    <property type="entry name" value="L domain-like"/>
    <property type="match status" value="3"/>
</dbReference>
<comment type="similarity">
    <text evidence="2">Belongs to the RLP family.</text>
</comment>
<dbReference type="GO" id="GO:0005886">
    <property type="term" value="C:plasma membrane"/>
    <property type="evidence" value="ECO:0007669"/>
    <property type="project" value="UniProtKB-SubCell"/>
</dbReference>
<dbReference type="Pfam" id="PF00560">
    <property type="entry name" value="LRR_1"/>
    <property type="match status" value="7"/>
</dbReference>
<dbReference type="InterPro" id="IPR003591">
    <property type="entry name" value="Leu-rich_rpt_typical-subtyp"/>
</dbReference>
<dbReference type="AlphaFoldDB" id="A0A2P6PRK2"/>
<evidence type="ECO:0000256" key="5">
    <source>
        <dbReference type="ARBA" id="ARBA00022692"/>
    </source>
</evidence>
<comment type="subcellular location">
    <subcellularLocation>
        <location evidence="1">Cell membrane</location>
        <topology evidence="1">Single-pass type I membrane protein</topology>
    </subcellularLocation>
</comment>
<keyword evidence="16" id="KW-0808">Transferase</keyword>
<dbReference type="SMART" id="SM00365">
    <property type="entry name" value="LRR_SD22"/>
    <property type="match status" value="7"/>
</dbReference>
<keyword evidence="16" id="KW-0723">Serine/threonine-protein kinase</keyword>
<evidence type="ECO:0000256" key="11">
    <source>
        <dbReference type="ARBA" id="ARBA00023180"/>
    </source>
</evidence>
<evidence type="ECO:0000256" key="9">
    <source>
        <dbReference type="ARBA" id="ARBA00023136"/>
    </source>
</evidence>
<evidence type="ECO:0000256" key="8">
    <source>
        <dbReference type="ARBA" id="ARBA00022989"/>
    </source>
</evidence>